<evidence type="ECO:0000256" key="1">
    <source>
        <dbReference type="SAM" id="MobiDB-lite"/>
    </source>
</evidence>
<proteinExistence type="predicted"/>
<dbReference type="InterPro" id="IPR003593">
    <property type="entry name" value="AAA+_ATPase"/>
</dbReference>
<name>A0A9P4INE5_9PEZI</name>
<evidence type="ECO:0000313" key="3">
    <source>
        <dbReference type="EMBL" id="KAF2104706.1"/>
    </source>
</evidence>
<dbReference type="SMART" id="SM00382">
    <property type="entry name" value="AAA"/>
    <property type="match status" value="1"/>
</dbReference>
<dbReference type="PANTHER" id="PTHR46411:SF4">
    <property type="entry name" value="AAA+ ATPASE DOMAIN-CONTAINING PROTEIN"/>
    <property type="match status" value="1"/>
</dbReference>
<dbReference type="Proteomes" id="UP000799772">
    <property type="component" value="Unassembled WGS sequence"/>
</dbReference>
<dbReference type="Gene3D" id="3.40.50.300">
    <property type="entry name" value="P-loop containing nucleotide triphosphate hydrolases"/>
    <property type="match status" value="1"/>
</dbReference>
<accession>A0A9P4INE5</accession>
<dbReference type="InterPro" id="IPR056599">
    <property type="entry name" value="AAA_lid_fung"/>
</dbReference>
<dbReference type="GO" id="GO:0005524">
    <property type="term" value="F:ATP binding"/>
    <property type="evidence" value="ECO:0007669"/>
    <property type="project" value="InterPro"/>
</dbReference>
<dbReference type="GO" id="GO:0016887">
    <property type="term" value="F:ATP hydrolysis activity"/>
    <property type="evidence" value="ECO:0007669"/>
    <property type="project" value="InterPro"/>
</dbReference>
<feature type="compositionally biased region" description="Basic and acidic residues" evidence="1">
    <location>
        <begin position="1"/>
        <end position="27"/>
    </location>
</feature>
<reference evidence="3" key="1">
    <citation type="journal article" date="2020" name="Stud. Mycol.">
        <title>101 Dothideomycetes genomes: a test case for predicting lifestyles and emergence of pathogens.</title>
        <authorList>
            <person name="Haridas S."/>
            <person name="Albert R."/>
            <person name="Binder M."/>
            <person name="Bloem J."/>
            <person name="Labutti K."/>
            <person name="Salamov A."/>
            <person name="Andreopoulos B."/>
            <person name="Baker S."/>
            <person name="Barry K."/>
            <person name="Bills G."/>
            <person name="Bluhm B."/>
            <person name="Cannon C."/>
            <person name="Castanera R."/>
            <person name="Culley D."/>
            <person name="Daum C."/>
            <person name="Ezra D."/>
            <person name="Gonzalez J."/>
            <person name="Henrissat B."/>
            <person name="Kuo A."/>
            <person name="Liang C."/>
            <person name="Lipzen A."/>
            <person name="Lutzoni F."/>
            <person name="Magnuson J."/>
            <person name="Mondo S."/>
            <person name="Nolan M."/>
            <person name="Ohm R."/>
            <person name="Pangilinan J."/>
            <person name="Park H.-J."/>
            <person name="Ramirez L."/>
            <person name="Alfaro M."/>
            <person name="Sun H."/>
            <person name="Tritt A."/>
            <person name="Yoshinaga Y."/>
            <person name="Zwiers L.-H."/>
            <person name="Turgeon B."/>
            <person name="Goodwin S."/>
            <person name="Spatafora J."/>
            <person name="Crous P."/>
            <person name="Grigoriev I."/>
        </authorList>
    </citation>
    <scope>NUCLEOTIDE SEQUENCE</scope>
    <source>
        <strain evidence="3">CBS 133067</strain>
    </source>
</reference>
<dbReference type="InterPro" id="IPR003959">
    <property type="entry name" value="ATPase_AAA_core"/>
</dbReference>
<dbReference type="EMBL" id="ML978121">
    <property type="protein sequence ID" value="KAF2104706.1"/>
    <property type="molecule type" value="Genomic_DNA"/>
</dbReference>
<dbReference type="InterPro" id="IPR054289">
    <property type="entry name" value="DUF7025"/>
</dbReference>
<feature type="region of interest" description="Disordered" evidence="1">
    <location>
        <begin position="1"/>
        <end position="31"/>
    </location>
</feature>
<keyword evidence="4" id="KW-1185">Reference proteome</keyword>
<feature type="domain" description="AAA+ ATPase" evidence="2">
    <location>
        <begin position="500"/>
        <end position="627"/>
    </location>
</feature>
<dbReference type="AlphaFoldDB" id="A0A9P4INE5"/>
<dbReference type="OrthoDB" id="10042665at2759"/>
<dbReference type="Pfam" id="PF23232">
    <property type="entry name" value="AAA_lid_13"/>
    <property type="match status" value="1"/>
</dbReference>
<dbReference type="CDD" id="cd19481">
    <property type="entry name" value="RecA-like_protease"/>
    <property type="match status" value="1"/>
</dbReference>
<dbReference type="InterPro" id="IPR027417">
    <property type="entry name" value="P-loop_NTPase"/>
</dbReference>
<protein>
    <submittedName>
        <fullName evidence="3">ATPase</fullName>
    </submittedName>
</protein>
<gene>
    <name evidence="3" type="ORF">NA57DRAFT_31307</name>
</gene>
<dbReference type="PANTHER" id="PTHR46411">
    <property type="entry name" value="FAMILY ATPASE, PUTATIVE-RELATED"/>
    <property type="match status" value="1"/>
</dbReference>
<evidence type="ECO:0000313" key="4">
    <source>
        <dbReference type="Proteomes" id="UP000799772"/>
    </source>
</evidence>
<comment type="caution">
    <text evidence="3">The sequence shown here is derived from an EMBL/GenBank/DDBJ whole genome shotgun (WGS) entry which is preliminary data.</text>
</comment>
<sequence length="746" mass="86316">MPSEDAANHIDGERKVEELQGKTDAKGNPKRHGIRYRVEYRDIETDKLIDGHDADGTRLDDLTNGKTGPAFDVVTSFRVRNPDSVGSVTKGDTTRAAAHITPSYHIDIYSSAIINAIQSVVQYYPQQNLAGDSVIIQWPYPILVHHYDELSKFREECALKDPNDLCIREKDACEHLRLLLEFLDEEVMEEVKAEQERIKKGRTTFEWGWVPYKPGSTILQAFNEDMVWRGYVVHSISGGSFVNPPKGWKITTWALCYDGTYLGRYFVDGYWNKFDGETELIKDTRFIDEKLLEVDECDDPMAKQLVQSGEMYWNLLKKQCRYYKGRTKTFPYNEVSAVIMVNAPHASTYDEDEAKQWMPHSGSRAPRLRDRTDLRNWNSDCTCSICRQPNRKHEKKTQPLFDGYNNITLEGWDDLNPHQYLLCPLEMPAFVFRTRTWEKLVVSQFQEPRYNENMLDNLVMAPPRVKTLKSLAKSYARINQCGKNMTREPWVADFVKGKGNGLIFLLHGKPGVGKTCTAECVAEFIKRPLMVLTCSDIGIGPKEVERNLTVNFKTAKSWGAVLLIDEADVFMERRSTTDLNRNSLVAGFLRALEFYDGILFLTTNRVGSFDDAFISRVHIQLYYPDFTDEERKQVWKTFTNKLAAERGDYIRLNINAKEYLESKQIRELKWNGREIRNAFQTAVALAEYEAQRDEESKIIITDEHLKAVVELSKDFKEYLTELHIGDEGKRAEQRYERLDNFNRKRE</sequence>
<organism evidence="3 4">
    <name type="scientific">Rhizodiscina lignyota</name>
    <dbReference type="NCBI Taxonomy" id="1504668"/>
    <lineage>
        <taxon>Eukaryota</taxon>
        <taxon>Fungi</taxon>
        <taxon>Dikarya</taxon>
        <taxon>Ascomycota</taxon>
        <taxon>Pezizomycotina</taxon>
        <taxon>Dothideomycetes</taxon>
        <taxon>Pleosporomycetidae</taxon>
        <taxon>Aulographales</taxon>
        <taxon>Rhizodiscinaceae</taxon>
        <taxon>Rhizodiscina</taxon>
    </lineage>
</organism>
<dbReference type="SUPFAM" id="SSF52540">
    <property type="entry name" value="P-loop containing nucleoside triphosphate hydrolases"/>
    <property type="match status" value="1"/>
</dbReference>
<dbReference type="Pfam" id="PF00004">
    <property type="entry name" value="AAA"/>
    <property type="match status" value="1"/>
</dbReference>
<evidence type="ECO:0000259" key="2">
    <source>
        <dbReference type="SMART" id="SM00382"/>
    </source>
</evidence>
<dbReference type="Pfam" id="PF22942">
    <property type="entry name" value="DUF7025"/>
    <property type="match status" value="1"/>
</dbReference>